<evidence type="ECO:0000313" key="11">
    <source>
        <dbReference type="Proteomes" id="UP001159427"/>
    </source>
</evidence>
<accession>A0ABN8MGR2</accession>
<protein>
    <recommendedName>
        <fullName evidence="9">Hexosyltransferase</fullName>
        <ecNumber evidence="9">2.4.1.-</ecNumber>
    </recommendedName>
</protein>
<evidence type="ECO:0000256" key="1">
    <source>
        <dbReference type="ARBA" id="ARBA00004447"/>
    </source>
</evidence>
<evidence type="ECO:0000256" key="7">
    <source>
        <dbReference type="ARBA" id="ARBA00023034"/>
    </source>
</evidence>
<evidence type="ECO:0000256" key="2">
    <source>
        <dbReference type="ARBA" id="ARBA00009239"/>
    </source>
</evidence>
<evidence type="ECO:0000313" key="10">
    <source>
        <dbReference type="EMBL" id="CAH3028404.1"/>
    </source>
</evidence>
<keyword evidence="5 9" id="KW-0735">Signal-anchor</keyword>
<keyword evidence="3 9" id="KW-0808">Transferase</keyword>
<name>A0ABN8MGR2_9CNID</name>
<comment type="subcellular location">
    <subcellularLocation>
        <location evidence="1 9">Golgi apparatus</location>
        <location evidence="1 9">Golgi stack membrane</location>
        <topology evidence="1 9">Single-pass type II membrane protein</topology>
    </subcellularLocation>
</comment>
<dbReference type="EMBL" id="CALNXI010000509">
    <property type="protein sequence ID" value="CAH3028404.1"/>
    <property type="molecule type" value="Genomic_DNA"/>
</dbReference>
<keyword evidence="4 9" id="KW-0812">Transmembrane</keyword>
<keyword evidence="11" id="KW-1185">Reference proteome</keyword>
<keyword evidence="7 9" id="KW-0333">Golgi apparatus</keyword>
<dbReference type="Pfam" id="PF05679">
    <property type="entry name" value="CHGN"/>
    <property type="match status" value="1"/>
</dbReference>
<evidence type="ECO:0000256" key="4">
    <source>
        <dbReference type="ARBA" id="ARBA00022692"/>
    </source>
</evidence>
<dbReference type="PANTHER" id="PTHR12369">
    <property type="entry name" value="CHONDROITIN SYNTHASE"/>
    <property type="match status" value="1"/>
</dbReference>
<dbReference type="InterPro" id="IPR008428">
    <property type="entry name" value="Chond_GalNAc"/>
</dbReference>
<evidence type="ECO:0000256" key="9">
    <source>
        <dbReference type="RuleBase" id="RU364016"/>
    </source>
</evidence>
<evidence type="ECO:0000256" key="6">
    <source>
        <dbReference type="ARBA" id="ARBA00022989"/>
    </source>
</evidence>
<reference evidence="10 11" key="1">
    <citation type="submission" date="2022-05" db="EMBL/GenBank/DDBJ databases">
        <authorList>
            <consortium name="Genoscope - CEA"/>
            <person name="William W."/>
        </authorList>
    </citation>
    <scope>NUCLEOTIDE SEQUENCE [LARGE SCALE GENOMIC DNA]</scope>
</reference>
<keyword evidence="6 9" id="KW-1133">Transmembrane helix</keyword>
<dbReference type="SUPFAM" id="SSF53448">
    <property type="entry name" value="Nucleotide-diphospho-sugar transferases"/>
    <property type="match status" value="2"/>
</dbReference>
<gene>
    <name evidence="10" type="ORF">PEVE_00033967</name>
</gene>
<dbReference type="InterPro" id="IPR051227">
    <property type="entry name" value="CS_glycosyltransferase"/>
</dbReference>
<comment type="similarity">
    <text evidence="2 9">Belongs to the chondroitin N-acetylgalactosaminyltransferase family.</text>
</comment>
<keyword evidence="8 9" id="KW-0472">Membrane</keyword>
<evidence type="ECO:0000256" key="3">
    <source>
        <dbReference type="ARBA" id="ARBA00022679"/>
    </source>
</evidence>
<dbReference type="Gene3D" id="3.90.550.50">
    <property type="match status" value="1"/>
</dbReference>
<dbReference type="PANTHER" id="PTHR12369:SF11">
    <property type="entry name" value="HEXOSYLTRANSFERASE"/>
    <property type="match status" value="1"/>
</dbReference>
<proteinExistence type="inferred from homology"/>
<evidence type="ECO:0000256" key="8">
    <source>
        <dbReference type="ARBA" id="ARBA00023136"/>
    </source>
</evidence>
<feature type="transmembrane region" description="Helical" evidence="9">
    <location>
        <begin position="12"/>
        <end position="29"/>
    </location>
</feature>
<organism evidence="10 11">
    <name type="scientific">Porites evermanni</name>
    <dbReference type="NCBI Taxonomy" id="104178"/>
    <lineage>
        <taxon>Eukaryota</taxon>
        <taxon>Metazoa</taxon>
        <taxon>Cnidaria</taxon>
        <taxon>Anthozoa</taxon>
        <taxon>Hexacorallia</taxon>
        <taxon>Scleractinia</taxon>
        <taxon>Fungiina</taxon>
        <taxon>Poritidae</taxon>
        <taxon>Porites</taxon>
    </lineage>
</organism>
<sequence>MPAVNTMAIRQVIFLFLGLICGFHVTLFVRQNQCHLTYKRNSRPRTQGQELGNRNFLFVGVITAEQLVKTRAKAVYDTWGKHIPGKLTFFSSGDAGKEIGLPVVRLPGVDDTYPPLKKSLMMIKYMHDFHVDDYEWFMRADDDVYVRNDKLIRFLQSLNSSDDIHLGHAGTGAKEEMGMLSMEPGDNYCIGGPGVILSRSVLKKVAPHLEYCLETAPTSHEDIEVGRCIQRYTGIPCTWALEMRNLFFHHYTEKGKVFHGKLDTRSIKEAITLHPIKQPEYMHRLHVHFMNSKIEHLQHKAVELQRILRNMDRLIQADGKRFVPQEKNSLQNIKDFHHQLAKNYSEQWDMFTANSYYFDVKLRSPGTGIRGALKIELTHLLESTTDQLKEESRRTSHAGNKNVHKIKYGYRRVHPIYGVQYVLQLTVKTQRKIRDDKLKKTRTISTLNDRVFHSQRPLGNVLYRAEPGYDMTPYVHFLVPLEGRLETFRRFMNNFEQVCLKPLLRVKLLVAYSSSVSSPDEHKAVLKEYQDKYPLAGLTWLDVPGNFSRGIAMTLAADQYEKTALLFLCDVDLIFSKEFIDRCRMNTALGKQVFYPIMYSQFDPKLSHTRNNKPDKYYNINEGGGIWRTYSYGPACMYGQDLHAVGGFDTSIKGWGWEDVDLYQKFINHTEYEVLRAADPGLIHVYHPVNCDPNLPDRQMTLCQGSKASGIANQKELLEAMLSVSTQKHNGNNS</sequence>
<comment type="caution">
    <text evidence="10">The sequence shown here is derived from an EMBL/GenBank/DDBJ whole genome shotgun (WGS) entry which is preliminary data.</text>
</comment>
<evidence type="ECO:0000256" key="5">
    <source>
        <dbReference type="ARBA" id="ARBA00022968"/>
    </source>
</evidence>
<dbReference type="EC" id="2.4.1.-" evidence="9"/>
<dbReference type="Proteomes" id="UP001159427">
    <property type="component" value="Unassembled WGS sequence"/>
</dbReference>
<dbReference type="InterPro" id="IPR029044">
    <property type="entry name" value="Nucleotide-diphossugar_trans"/>
</dbReference>
<dbReference type="Gene3D" id="3.90.550.10">
    <property type="entry name" value="Spore Coat Polysaccharide Biosynthesis Protein SpsA, Chain A"/>
    <property type="match status" value="1"/>
</dbReference>